<dbReference type="AlphaFoldDB" id="A0A917S4V4"/>
<dbReference type="Proteomes" id="UP000613840">
    <property type="component" value="Unassembled WGS sequence"/>
</dbReference>
<accession>A0A917S4V4</accession>
<evidence type="ECO:0000256" key="1">
    <source>
        <dbReference type="SAM" id="MobiDB-lite"/>
    </source>
</evidence>
<name>A0A917S4V4_9ACTN</name>
<feature type="region of interest" description="Disordered" evidence="1">
    <location>
        <begin position="1"/>
        <end position="52"/>
    </location>
</feature>
<comment type="caution">
    <text evidence="2">The sequence shown here is derived from an EMBL/GenBank/DDBJ whole genome shotgun (WGS) entry which is preliminary data.</text>
</comment>
<keyword evidence="3" id="KW-1185">Reference proteome</keyword>
<gene>
    <name evidence="2" type="ORF">GCM10011575_15570</name>
</gene>
<reference evidence="2" key="2">
    <citation type="submission" date="2020-09" db="EMBL/GenBank/DDBJ databases">
        <authorList>
            <person name="Sun Q."/>
            <person name="Zhou Y."/>
        </authorList>
    </citation>
    <scope>NUCLEOTIDE SEQUENCE</scope>
    <source>
        <strain evidence="2">CGMCC 4.7306</strain>
    </source>
</reference>
<protein>
    <submittedName>
        <fullName evidence="2">Uncharacterized protein</fullName>
    </submittedName>
</protein>
<dbReference type="EMBL" id="BMMZ01000003">
    <property type="protein sequence ID" value="GGL58116.1"/>
    <property type="molecule type" value="Genomic_DNA"/>
</dbReference>
<sequence>MRTGPGVVPRNWQLVTQNRRQQQEADQKGSQQQEADEKGSQPKERDYRLNSVPFTVTMKFRSECGRSASCQSEGP</sequence>
<evidence type="ECO:0000313" key="2">
    <source>
        <dbReference type="EMBL" id="GGL58116.1"/>
    </source>
</evidence>
<evidence type="ECO:0000313" key="3">
    <source>
        <dbReference type="Proteomes" id="UP000613840"/>
    </source>
</evidence>
<proteinExistence type="predicted"/>
<feature type="compositionally biased region" description="Basic and acidic residues" evidence="1">
    <location>
        <begin position="35"/>
        <end position="48"/>
    </location>
</feature>
<organism evidence="2 3">
    <name type="scientific">Microlunatus endophyticus</name>
    <dbReference type="NCBI Taxonomy" id="1716077"/>
    <lineage>
        <taxon>Bacteria</taxon>
        <taxon>Bacillati</taxon>
        <taxon>Actinomycetota</taxon>
        <taxon>Actinomycetes</taxon>
        <taxon>Propionibacteriales</taxon>
        <taxon>Propionibacteriaceae</taxon>
        <taxon>Microlunatus</taxon>
    </lineage>
</organism>
<reference evidence="2" key="1">
    <citation type="journal article" date="2014" name="Int. J. Syst. Evol. Microbiol.">
        <title>Complete genome sequence of Corynebacterium casei LMG S-19264T (=DSM 44701T), isolated from a smear-ripened cheese.</title>
        <authorList>
            <consortium name="US DOE Joint Genome Institute (JGI-PGF)"/>
            <person name="Walter F."/>
            <person name="Albersmeier A."/>
            <person name="Kalinowski J."/>
            <person name="Ruckert C."/>
        </authorList>
    </citation>
    <scope>NUCLEOTIDE SEQUENCE</scope>
    <source>
        <strain evidence="2">CGMCC 4.7306</strain>
    </source>
</reference>